<dbReference type="EMBL" id="CALTRL010000014">
    <property type="protein sequence ID" value="CAH7665930.1"/>
    <property type="molecule type" value="Genomic_DNA"/>
</dbReference>
<sequence>MPSPHIVPTILRRQLITSTNRSDPNSFILPIRKVLINFNEERSNQKGLRNYLACLDRDISNQNSLMRLIRSYPNVEFVIRRSAGSGTLKGFYLNNNRTKTIPVDKLDQNQIHSKMELLLSSSGQKLKNFQRNPVQIDRSNEPVRGHYSILHENF</sequence>
<dbReference type="Proteomes" id="UP001153365">
    <property type="component" value="Unassembled WGS sequence"/>
</dbReference>
<keyword evidence="5" id="KW-1185">Reference proteome</keyword>
<evidence type="ECO:0000256" key="1">
    <source>
        <dbReference type="ARBA" id="ARBA00004173"/>
    </source>
</evidence>
<dbReference type="AlphaFoldDB" id="A0AAV0AD47"/>
<feature type="domain" description="Ribosomal protein/NADH dehydrogenase" evidence="3">
    <location>
        <begin position="41"/>
        <end position="122"/>
    </location>
</feature>
<evidence type="ECO:0000259" key="3">
    <source>
        <dbReference type="SMART" id="SM00916"/>
    </source>
</evidence>
<dbReference type="Gene3D" id="3.40.30.10">
    <property type="entry name" value="Glutaredoxin"/>
    <property type="match status" value="1"/>
</dbReference>
<dbReference type="InterPro" id="IPR036249">
    <property type="entry name" value="Thioredoxin-like_sf"/>
</dbReference>
<organism evidence="4 5">
    <name type="scientific">Phakopsora pachyrhizi</name>
    <name type="common">Asian soybean rust disease fungus</name>
    <dbReference type="NCBI Taxonomy" id="170000"/>
    <lineage>
        <taxon>Eukaryota</taxon>
        <taxon>Fungi</taxon>
        <taxon>Dikarya</taxon>
        <taxon>Basidiomycota</taxon>
        <taxon>Pucciniomycotina</taxon>
        <taxon>Pucciniomycetes</taxon>
        <taxon>Pucciniales</taxon>
        <taxon>Phakopsoraceae</taxon>
        <taxon>Phakopsora</taxon>
    </lineage>
</organism>
<dbReference type="GO" id="GO:0005739">
    <property type="term" value="C:mitochondrion"/>
    <property type="evidence" value="ECO:0007669"/>
    <property type="project" value="UniProtKB-SubCell"/>
</dbReference>
<protein>
    <recommendedName>
        <fullName evidence="3">Ribosomal protein/NADH dehydrogenase domain-containing protein</fullName>
    </recommendedName>
</protein>
<accession>A0AAV0AD47</accession>
<gene>
    <name evidence="4" type="ORF">PPACK8108_LOCUS225</name>
</gene>
<evidence type="ECO:0000256" key="2">
    <source>
        <dbReference type="ARBA" id="ARBA00023128"/>
    </source>
</evidence>
<comment type="subcellular location">
    <subcellularLocation>
        <location evidence="1">Mitochondrion</location>
    </subcellularLocation>
</comment>
<evidence type="ECO:0000313" key="4">
    <source>
        <dbReference type="EMBL" id="CAH7665930.1"/>
    </source>
</evidence>
<reference evidence="4" key="1">
    <citation type="submission" date="2022-06" db="EMBL/GenBank/DDBJ databases">
        <authorList>
            <consortium name="SYNGENTA / RWTH Aachen University"/>
        </authorList>
    </citation>
    <scope>NUCLEOTIDE SEQUENCE</scope>
</reference>
<dbReference type="InterPro" id="IPR007741">
    <property type="entry name" value="Ribosomal_mL43/mS25/NADH_DH"/>
</dbReference>
<dbReference type="SUPFAM" id="SSF52833">
    <property type="entry name" value="Thioredoxin-like"/>
    <property type="match status" value="1"/>
</dbReference>
<proteinExistence type="predicted"/>
<dbReference type="SMART" id="SM00916">
    <property type="entry name" value="L51_S25_CI-B8"/>
    <property type="match status" value="1"/>
</dbReference>
<name>A0AAV0AD47_PHAPC</name>
<evidence type="ECO:0000313" key="5">
    <source>
        <dbReference type="Proteomes" id="UP001153365"/>
    </source>
</evidence>
<comment type="caution">
    <text evidence="4">The sequence shown here is derived from an EMBL/GenBank/DDBJ whole genome shotgun (WGS) entry which is preliminary data.</text>
</comment>
<keyword evidence="2" id="KW-0496">Mitochondrion</keyword>